<dbReference type="InterPro" id="IPR024724">
    <property type="entry name" value="MoaF_N"/>
</dbReference>
<organism evidence="3 4">
    <name type="scientific">Kutzneria viridogrisea</name>
    <dbReference type="NCBI Taxonomy" id="47990"/>
    <lineage>
        <taxon>Bacteria</taxon>
        <taxon>Bacillati</taxon>
        <taxon>Actinomycetota</taxon>
        <taxon>Actinomycetes</taxon>
        <taxon>Pseudonocardiales</taxon>
        <taxon>Pseudonocardiaceae</taxon>
        <taxon>Kutzneria</taxon>
    </lineage>
</organism>
<dbReference type="InterPro" id="IPR012674">
    <property type="entry name" value="Calycin"/>
</dbReference>
<evidence type="ECO:0000259" key="2">
    <source>
        <dbReference type="Pfam" id="PF17409"/>
    </source>
</evidence>
<dbReference type="EMBL" id="JACJID010000001">
    <property type="protein sequence ID" value="MBA8923082.1"/>
    <property type="molecule type" value="Genomic_DNA"/>
</dbReference>
<evidence type="ECO:0008006" key="5">
    <source>
        <dbReference type="Google" id="ProtNLM"/>
    </source>
</evidence>
<feature type="domain" description="MoaF C-terminal" evidence="2">
    <location>
        <begin position="118"/>
        <end position="232"/>
    </location>
</feature>
<comment type="caution">
    <text evidence="3">The sequence shown here is derived from an EMBL/GenBank/DDBJ whole genome shotgun (WGS) entry which is preliminary data.</text>
</comment>
<accession>A0ABR6B895</accession>
<keyword evidence="4" id="KW-1185">Reference proteome</keyword>
<evidence type="ECO:0000313" key="4">
    <source>
        <dbReference type="Proteomes" id="UP000517916"/>
    </source>
</evidence>
<sequence length="238" mass="26196">MTDLSDTSTWLPLDGLAPGFDANRAPTVDDLHGRAFVLHCADGGTVQWREPADTWLVDEDLYYVQAHQGTQASSLFLDLHTGRALLVESTIGAGTPRVSQRFRPALIEGIVTRGSAPAPSTALLGRRVRWVYSQAHAYEHVYLTEHWYTWHCLAGPERGLADTDEQTTYELRPGIYVFAWREKVIPCAAVTVADHRDAGRMRSHGALFGLDESGQVPTHFTFGAYGQLLSTTVYPAGA</sequence>
<name>A0ABR6B895_9PSEU</name>
<gene>
    <name evidence="3" type="ORF">BC739_000279</name>
</gene>
<dbReference type="Proteomes" id="UP000517916">
    <property type="component" value="Unassembled WGS sequence"/>
</dbReference>
<evidence type="ECO:0000313" key="3">
    <source>
        <dbReference type="EMBL" id="MBA8923082.1"/>
    </source>
</evidence>
<feature type="domain" description="Molybdenum cofactor biosynthesis protein F N-terminal" evidence="1">
    <location>
        <begin position="8"/>
        <end position="92"/>
    </location>
</feature>
<reference evidence="3 4" key="1">
    <citation type="submission" date="2020-08" db="EMBL/GenBank/DDBJ databases">
        <title>Genomic Encyclopedia of Archaeal and Bacterial Type Strains, Phase II (KMG-II): from individual species to whole genera.</title>
        <authorList>
            <person name="Goeker M."/>
        </authorList>
    </citation>
    <scope>NUCLEOTIDE SEQUENCE [LARGE SCALE GENOMIC DNA]</scope>
    <source>
        <strain evidence="3 4">DSM 43850</strain>
    </source>
</reference>
<dbReference type="Pfam" id="PF17409">
    <property type="entry name" value="MoaF_C"/>
    <property type="match status" value="1"/>
</dbReference>
<dbReference type="RefSeq" id="WP_025359278.1">
    <property type="nucleotide sequence ID" value="NZ_BAAABQ010000011.1"/>
</dbReference>
<dbReference type="InterPro" id="IPR035348">
    <property type="entry name" value="MoaF_C"/>
</dbReference>
<dbReference type="Gene3D" id="2.40.128.20">
    <property type="match status" value="1"/>
</dbReference>
<evidence type="ECO:0000259" key="1">
    <source>
        <dbReference type="Pfam" id="PF10703"/>
    </source>
</evidence>
<dbReference type="Pfam" id="PF10703">
    <property type="entry name" value="MoaF"/>
    <property type="match status" value="1"/>
</dbReference>
<proteinExistence type="predicted"/>
<protein>
    <recommendedName>
        <fullName evidence="5">Molybdenum cofactor biosynthesis protein F</fullName>
    </recommendedName>
</protein>